<gene>
    <name evidence="2" type="ORF">Q2T77_17530</name>
</gene>
<dbReference type="InterPro" id="IPR007487">
    <property type="entry name" value="ABC_transpt-TYRBP-like"/>
</dbReference>
<dbReference type="Proteomes" id="UP001169027">
    <property type="component" value="Unassembled WGS sequence"/>
</dbReference>
<dbReference type="InterPro" id="IPR028082">
    <property type="entry name" value="Peripla_BP_I"/>
</dbReference>
<name>A0ABT8S594_9BURK</name>
<organism evidence="2 3">
    <name type="scientific">Variovorax ginsengisoli</name>
    <dbReference type="NCBI Taxonomy" id="363844"/>
    <lineage>
        <taxon>Bacteria</taxon>
        <taxon>Pseudomonadati</taxon>
        <taxon>Pseudomonadota</taxon>
        <taxon>Betaproteobacteria</taxon>
        <taxon>Burkholderiales</taxon>
        <taxon>Comamonadaceae</taxon>
        <taxon>Variovorax</taxon>
    </lineage>
</organism>
<reference evidence="2" key="1">
    <citation type="submission" date="2023-06" db="EMBL/GenBank/DDBJ databases">
        <authorList>
            <person name="Jiang Y."/>
            <person name="Liu Q."/>
        </authorList>
    </citation>
    <scope>NUCLEOTIDE SEQUENCE</scope>
    <source>
        <strain evidence="2">CGMCC 1.12090</strain>
    </source>
</reference>
<evidence type="ECO:0000256" key="1">
    <source>
        <dbReference type="SAM" id="SignalP"/>
    </source>
</evidence>
<dbReference type="PANTHER" id="PTHR35271:SF1">
    <property type="entry name" value="ABC TRANSPORTER, SUBSTRATE-BINDING LIPOPROTEIN"/>
    <property type="match status" value="1"/>
</dbReference>
<evidence type="ECO:0000313" key="2">
    <source>
        <dbReference type="EMBL" id="MDO1534089.1"/>
    </source>
</evidence>
<dbReference type="PANTHER" id="PTHR35271">
    <property type="entry name" value="ABC TRANSPORTER, SUBSTRATE-BINDING LIPOPROTEIN-RELATED"/>
    <property type="match status" value="1"/>
</dbReference>
<dbReference type="EMBL" id="JAUKVY010000012">
    <property type="protein sequence ID" value="MDO1534089.1"/>
    <property type="molecule type" value="Genomic_DNA"/>
</dbReference>
<sequence>MPTISHKDINVQHSFLRSSLALIATAVASAAATPSFAVEKSVAVTAIVEHKALDAVRDGVRDELKSAGFEAGKNLKYEYQSAQGNTGTAAQIARKYVGERPDVIVAIATPSAQAVVAASKDIPIVYSAVTDPVAAKLVKGWEASGTNVTGVSDLSPLDKHLELIKRVVPNAKRVGVIYSPGEANSVAIIEALKKAVPAAGMTLVEGAAARTVDVASAAQSLVGKVDVIYAPTDNNVMSAFEGIVKVAQQAKIPVVAADTDAVKRGAVAALGLNYYDIGHQTGKIVVRILQGQAAGTIASQTSNTFELHVNPGAALKQGVTLPDELVKSAQVVIK</sequence>
<accession>A0ABT8S594</accession>
<dbReference type="SUPFAM" id="SSF53822">
    <property type="entry name" value="Periplasmic binding protein-like I"/>
    <property type="match status" value="1"/>
</dbReference>
<feature type="chain" id="PRO_5045723409" evidence="1">
    <location>
        <begin position="38"/>
        <end position="334"/>
    </location>
</feature>
<evidence type="ECO:0000313" key="3">
    <source>
        <dbReference type="Proteomes" id="UP001169027"/>
    </source>
</evidence>
<feature type="signal peptide" evidence="1">
    <location>
        <begin position="1"/>
        <end position="37"/>
    </location>
</feature>
<comment type="caution">
    <text evidence="2">The sequence shown here is derived from an EMBL/GenBank/DDBJ whole genome shotgun (WGS) entry which is preliminary data.</text>
</comment>
<dbReference type="RefSeq" id="WP_286536880.1">
    <property type="nucleotide sequence ID" value="NZ_JAUJZH010000012.1"/>
</dbReference>
<keyword evidence="3" id="KW-1185">Reference proteome</keyword>
<keyword evidence="1" id="KW-0732">Signal</keyword>
<proteinExistence type="predicted"/>
<dbReference type="Gene3D" id="3.40.50.2300">
    <property type="match status" value="2"/>
</dbReference>
<dbReference type="Pfam" id="PF04392">
    <property type="entry name" value="ABC_sub_bind"/>
    <property type="match status" value="1"/>
</dbReference>
<dbReference type="CDD" id="cd06325">
    <property type="entry name" value="PBP1_ABC_unchar_transporter"/>
    <property type="match status" value="1"/>
</dbReference>
<protein>
    <submittedName>
        <fullName evidence="2">ABC transporter substrate-binding protein</fullName>
    </submittedName>
</protein>